<keyword evidence="6" id="KW-1133">Transmembrane helix</keyword>
<feature type="transmembrane region" description="Helical" evidence="6">
    <location>
        <begin position="6"/>
        <end position="28"/>
    </location>
</feature>
<dbReference type="Pfam" id="PF00089">
    <property type="entry name" value="Trypsin"/>
    <property type="match status" value="1"/>
</dbReference>
<dbReference type="PRINTS" id="PR00722">
    <property type="entry name" value="CHYMOTRYPSIN"/>
</dbReference>
<name>A0A8B9J3Q2_ASTMX</name>
<evidence type="ECO:0000259" key="7">
    <source>
        <dbReference type="PROSITE" id="PS50240"/>
    </source>
</evidence>
<dbReference type="PROSITE" id="PS50240">
    <property type="entry name" value="TRYPSIN_DOM"/>
    <property type="match status" value="1"/>
</dbReference>
<comment type="subcellular location">
    <subcellularLocation>
        <location evidence="1">Secreted</location>
        <location evidence="1">Extracellular space</location>
    </subcellularLocation>
</comment>
<feature type="domain" description="Peptidase S1" evidence="7">
    <location>
        <begin position="36"/>
        <end position="261"/>
    </location>
</feature>
<reference evidence="8" key="1">
    <citation type="submission" date="2025-08" db="UniProtKB">
        <authorList>
            <consortium name="Ensembl"/>
        </authorList>
    </citation>
    <scope>IDENTIFICATION</scope>
</reference>
<keyword evidence="6" id="KW-0472">Membrane</keyword>
<dbReference type="EC" id="3.4.21.4" evidence="5"/>
<evidence type="ECO:0000256" key="1">
    <source>
        <dbReference type="ARBA" id="ARBA00004239"/>
    </source>
</evidence>
<evidence type="ECO:0000256" key="3">
    <source>
        <dbReference type="ARBA" id="ARBA00023157"/>
    </source>
</evidence>
<dbReference type="InterPro" id="IPR001314">
    <property type="entry name" value="Peptidase_S1A"/>
</dbReference>
<evidence type="ECO:0000256" key="5">
    <source>
        <dbReference type="ARBA" id="ARBA00038868"/>
    </source>
</evidence>
<dbReference type="Gene3D" id="2.40.10.10">
    <property type="entry name" value="Trypsin-like serine proteases"/>
    <property type="match status" value="2"/>
</dbReference>
<proteinExistence type="predicted"/>
<dbReference type="AlphaFoldDB" id="A0A8B9J3Q2"/>
<evidence type="ECO:0000313" key="9">
    <source>
        <dbReference type="Proteomes" id="UP000694621"/>
    </source>
</evidence>
<dbReference type="GO" id="GO:0004252">
    <property type="term" value="F:serine-type endopeptidase activity"/>
    <property type="evidence" value="ECO:0007669"/>
    <property type="project" value="UniProtKB-EC"/>
</dbReference>
<dbReference type="PANTHER" id="PTHR24271:SF80">
    <property type="entry name" value="GRANZYME 3, TANDEM DUPLICATE 1-RELATED"/>
    <property type="match status" value="1"/>
</dbReference>
<dbReference type="Ensembl" id="ENSAMXT00005000291.1">
    <property type="protein sequence ID" value="ENSAMXP00005000260.1"/>
    <property type="gene ID" value="ENSAMXG00005000156.1"/>
</dbReference>
<evidence type="ECO:0000256" key="6">
    <source>
        <dbReference type="SAM" id="Phobius"/>
    </source>
</evidence>
<dbReference type="SUPFAM" id="SSF50494">
    <property type="entry name" value="Trypsin-like serine proteases"/>
    <property type="match status" value="1"/>
</dbReference>
<dbReference type="GO" id="GO:0006508">
    <property type="term" value="P:proteolysis"/>
    <property type="evidence" value="ECO:0007669"/>
    <property type="project" value="InterPro"/>
</dbReference>
<sequence length="264" mass="29283">QIITLPLFHSALSLSSSCSTLIIFLFFFSGAMESGIVGGKEVKAHSRPYMASLQSDGDHKCGGFLIRKDFVLTAAHSGRKYLEVVLGAHNIKKKETNQQRIQVRKYFISKTLFTALIHCLNDLLQLKSNATLNKFVKVVELPKKKGKTPASVKCKIAGWGKRKPDKQEASNVLFETSVTLLSDSECGRVWQNYYDPACMMCSKTTKDNTFCQGDSGGPLMCNTKPSGLAIYTSQDECNNPQYPGVYLNISAFLDWIKKVMGKTD</sequence>
<dbReference type="FunFam" id="2.40.10.10:FF:000005">
    <property type="entry name" value="Serine protease 37"/>
    <property type="match status" value="1"/>
</dbReference>
<protein>
    <recommendedName>
        <fullName evidence="5">trypsin</fullName>
        <ecNumber evidence="5">3.4.21.4</ecNumber>
    </recommendedName>
</protein>
<keyword evidence="6" id="KW-0812">Transmembrane</keyword>
<dbReference type="InterPro" id="IPR043504">
    <property type="entry name" value="Peptidase_S1_PA_chymotrypsin"/>
</dbReference>
<accession>A0A8B9J3Q2</accession>
<dbReference type="CDD" id="cd00190">
    <property type="entry name" value="Tryp_SPc"/>
    <property type="match status" value="1"/>
</dbReference>
<evidence type="ECO:0000256" key="2">
    <source>
        <dbReference type="ARBA" id="ARBA00023145"/>
    </source>
</evidence>
<comment type="catalytic activity">
    <reaction evidence="4">
        <text>Preferential cleavage: Arg-|-Xaa, Lys-|-Xaa.</text>
        <dbReference type="EC" id="3.4.21.4"/>
    </reaction>
</comment>
<dbReference type="SMART" id="SM00020">
    <property type="entry name" value="Tryp_SPc"/>
    <property type="match status" value="1"/>
</dbReference>
<evidence type="ECO:0000313" key="8">
    <source>
        <dbReference type="Ensembl" id="ENSAMXP00005000260.1"/>
    </source>
</evidence>
<dbReference type="PANTHER" id="PTHR24271">
    <property type="entry name" value="KALLIKREIN-RELATED"/>
    <property type="match status" value="1"/>
</dbReference>
<dbReference type="InterPro" id="IPR009003">
    <property type="entry name" value="Peptidase_S1_PA"/>
</dbReference>
<keyword evidence="3" id="KW-1015">Disulfide bond</keyword>
<dbReference type="Proteomes" id="UP000694621">
    <property type="component" value="Unplaced"/>
</dbReference>
<dbReference type="GO" id="GO:0005576">
    <property type="term" value="C:extracellular region"/>
    <property type="evidence" value="ECO:0007669"/>
    <property type="project" value="UniProtKB-SubCell"/>
</dbReference>
<organism evidence="8 9">
    <name type="scientific">Astyanax mexicanus</name>
    <name type="common">Blind cave fish</name>
    <name type="synonym">Astyanax fasciatus mexicanus</name>
    <dbReference type="NCBI Taxonomy" id="7994"/>
    <lineage>
        <taxon>Eukaryota</taxon>
        <taxon>Metazoa</taxon>
        <taxon>Chordata</taxon>
        <taxon>Craniata</taxon>
        <taxon>Vertebrata</taxon>
        <taxon>Euteleostomi</taxon>
        <taxon>Actinopterygii</taxon>
        <taxon>Neopterygii</taxon>
        <taxon>Teleostei</taxon>
        <taxon>Ostariophysi</taxon>
        <taxon>Characiformes</taxon>
        <taxon>Characoidei</taxon>
        <taxon>Acestrorhamphidae</taxon>
        <taxon>Acestrorhamphinae</taxon>
        <taxon>Astyanax</taxon>
    </lineage>
</organism>
<keyword evidence="2" id="KW-0865">Zymogen</keyword>
<dbReference type="InterPro" id="IPR001254">
    <property type="entry name" value="Trypsin_dom"/>
</dbReference>
<evidence type="ECO:0000256" key="4">
    <source>
        <dbReference type="ARBA" id="ARBA00036320"/>
    </source>
</evidence>
<gene>
    <name evidence="8" type="primary">LOC103022664</name>
</gene>